<protein>
    <submittedName>
        <fullName evidence="2">Uncharacterized protein</fullName>
    </submittedName>
</protein>
<reference evidence="2" key="1">
    <citation type="submission" date="2022-01" db="EMBL/GenBank/DDBJ databases">
        <authorList>
            <person name="Lagorce A."/>
        </authorList>
    </citation>
    <scope>NUCLEOTIDE SEQUENCE</scope>
    <source>
        <strain evidence="2">Th15_F1_D04</strain>
    </source>
</reference>
<accession>A0AAU9Q003</accession>
<dbReference type="Proteomes" id="UP001295420">
    <property type="component" value="Unassembled WGS sequence"/>
</dbReference>
<dbReference type="PROSITE" id="PS51257">
    <property type="entry name" value="PROKAR_LIPOPROTEIN"/>
    <property type="match status" value="1"/>
</dbReference>
<dbReference type="EMBL" id="CAKMTQ010000001">
    <property type="protein sequence ID" value="CAH1521437.1"/>
    <property type="molecule type" value="Genomic_DNA"/>
</dbReference>
<feature type="signal peptide" evidence="1">
    <location>
        <begin position="1"/>
        <end position="21"/>
    </location>
</feature>
<dbReference type="AlphaFoldDB" id="A0AAU9Q003"/>
<comment type="caution">
    <text evidence="2">The sequence shown here is derived from an EMBL/GenBank/DDBJ whole genome shotgun (WGS) entry which is preliminary data.</text>
</comment>
<proteinExistence type="predicted"/>
<dbReference type="RefSeq" id="WP_409930058.1">
    <property type="nucleotide sequence ID" value="NZ_CAKMTQ010000001.1"/>
</dbReference>
<keyword evidence="1" id="KW-0732">Signal</keyword>
<sequence length="297" mass="32304">MKSIKLAFIMMLLVGCTYSSTPQNSVIDSDVGASADIKHEREKSLITENATSLDTPTSIPSVECSFEPWSEYKEDQLLSHPTEPAYVFATSHKAVDADGAPNAYHPKNKGLDYLANAGYPNKSWWRSVLVEDPKNPGRAYQQPDGPFEGYFVSKTSLQDSSKEETDSSRYVDATSIPYLVFPESFYLRKGTGRLGDLGYAFNVATGDASPFVIADIGPRKAKLGEVSIALAEGFGGKNVSPRNGSGLPAGKVIYVVFPYSSKNNPWPLNNEQITQMAGELLELVGGRKSVIACENKL</sequence>
<name>A0AAU9Q003_9VIBR</name>
<evidence type="ECO:0000256" key="1">
    <source>
        <dbReference type="SAM" id="SignalP"/>
    </source>
</evidence>
<gene>
    <name evidence="2" type="ORF">THF1D04_10884</name>
</gene>
<evidence type="ECO:0000313" key="3">
    <source>
        <dbReference type="Proteomes" id="UP001295420"/>
    </source>
</evidence>
<organism evidence="2 3">
    <name type="scientific">Vibrio owensii</name>
    <dbReference type="NCBI Taxonomy" id="696485"/>
    <lineage>
        <taxon>Bacteria</taxon>
        <taxon>Pseudomonadati</taxon>
        <taxon>Pseudomonadota</taxon>
        <taxon>Gammaproteobacteria</taxon>
        <taxon>Vibrionales</taxon>
        <taxon>Vibrionaceae</taxon>
        <taxon>Vibrio</taxon>
    </lineage>
</organism>
<evidence type="ECO:0000313" key="2">
    <source>
        <dbReference type="EMBL" id="CAH1521437.1"/>
    </source>
</evidence>
<feature type="chain" id="PRO_5043426294" evidence="1">
    <location>
        <begin position="22"/>
        <end position="297"/>
    </location>
</feature>